<dbReference type="Pfam" id="PF10607">
    <property type="entry name" value="CTLH"/>
    <property type="match status" value="1"/>
</dbReference>
<dbReference type="GO" id="GO:0008270">
    <property type="term" value="F:zinc ion binding"/>
    <property type="evidence" value="ECO:0007669"/>
    <property type="project" value="UniProtKB-KW"/>
</dbReference>
<dbReference type="GO" id="GO:0061630">
    <property type="term" value="F:ubiquitin protein ligase activity"/>
    <property type="evidence" value="ECO:0007669"/>
    <property type="project" value="InterPro"/>
</dbReference>
<dbReference type="SMART" id="SM00757">
    <property type="entry name" value="CRA"/>
    <property type="match status" value="1"/>
</dbReference>
<reference evidence="13" key="1">
    <citation type="journal article" date="2020" name="Stud. Mycol.">
        <title>101 Dothideomycetes genomes: a test case for predicting lifestyles and emergence of pathogens.</title>
        <authorList>
            <person name="Haridas S."/>
            <person name="Albert R."/>
            <person name="Binder M."/>
            <person name="Bloem J."/>
            <person name="Labutti K."/>
            <person name="Salamov A."/>
            <person name="Andreopoulos B."/>
            <person name="Baker S."/>
            <person name="Barry K."/>
            <person name="Bills G."/>
            <person name="Bluhm B."/>
            <person name="Cannon C."/>
            <person name="Castanera R."/>
            <person name="Culley D."/>
            <person name="Daum C."/>
            <person name="Ezra D."/>
            <person name="Gonzalez J."/>
            <person name="Henrissat B."/>
            <person name="Kuo A."/>
            <person name="Liang C."/>
            <person name="Lipzen A."/>
            <person name="Lutzoni F."/>
            <person name="Magnuson J."/>
            <person name="Mondo S."/>
            <person name="Nolan M."/>
            <person name="Ohm R."/>
            <person name="Pangilinan J."/>
            <person name="Park H.-J."/>
            <person name="Ramirez L."/>
            <person name="Alfaro M."/>
            <person name="Sun H."/>
            <person name="Tritt A."/>
            <person name="Yoshinaga Y."/>
            <person name="Zwiers L.-H."/>
            <person name="Turgeon B."/>
            <person name="Goodwin S."/>
            <person name="Spatafora J."/>
            <person name="Crous P."/>
            <person name="Grigoriev I."/>
        </authorList>
    </citation>
    <scope>NUCLEOTIDE SEQUENCE</scope>
    <source>
        <strain evidence="13">CBS 130266</strain>
    </source>
</reference>
<organism evidence="13 14">
    <name type="scientific">Tothia fuscella</name>
    <dbReference type="NCBI Taxonomy" id="1048955"/>
    <lineage>
        <taxon>Eukaryota</taxon>
        <taxon>Fungi</taxon>
        <taxon>Dikarya</taxon>
        <taxon>Ascomycota</taxon>
        <taxon>Pezizomycotina</taxon>
        <taxon>Dothideomycetes</taxon>
        <taxon>Pleosporomycetidae</taxon>
        <taxon>Venturiales</taxon>
        <taxon>Cylindrosympodiaceae</taxon>
        <taxon>Tothia</taxon>
    </lineage>
</organism>
<dbReference type="PROSITE" id="PS51867">
    <property type="entry name" value="ZF_RING_GID"/>
    <property type="match status" value="1"/>
</dbReference>
<feature type="zinc finger region" description="RING-Gid-type" evidence="10">
    <location>
        <begin position="351"/>
        <end position="392"/>
    </location>
</feature>
<dbReference type="Gene3D" id="3.30.40.10">
    <property type="entry name" value="Zinc/RING finger domain, C3HC4 (zinc finger)"/>
    <property type="match status" value="1"/>
</dbReference>
<dbReference type="GO" id="GO:0005737">
    <property type="term" value="C:cytoplasm"/>
    <property type="evidence" value="ECO:0007669"/>
    <property type="project" value="UniProtKB-SubCell"/>
</dbReference>
<dbReference type="GO" id="GO:0043161">
    <property type="term" value="P:proteasome-mediated ubiquitin-dependent protein catabolic process"/>
    <property type="evidence" value="ECO:0007669"/>
    <property type="project" value="InterPro"/>
</dbReference>
<dbReference type="EMBL" id="MU007041">
    <property type="protein sequence ID" value="KAF2430107.1"/>
    <property type="molecule type" value="Genomic_DNA"/>
</dbReference>
<evidence type="ECO:0000256" key="6">
    <source>
        <dbReference type="ARBA" id="ARBA00061136"/>
    </source>
</evidence>
<feature type="domain" description="RING-type" evidence="11">
    <location>
        <begin position="351"/>
        <end position="392"/>
    </location>
</feature>
<dbReference type="OrthoDB" id="1933281at2759"/>
<feature type="domain" description="RING-Gid-type" evidence="12">
    <location>
        <begin position="351"/>
        <end position="392"/>
    </location>
</feature>
<comment type="similarity">
    <text evidence="6">Belongs to the RMD5/GID2 family.</text>
</comment>
<dbReference type="PANTHER" id="PTHR12170:SF3">
    <property type="entry name" value="GH10162P"/>
    <property type="match status" value="1"/>
</dbReference>
<evidence type="ECO:0000256" key="10">
    <source>
        <dbReference type="PROSITE-ProRule" id="PRU01215"/>
    </source>
</evidence>
<dbReference type="InterPro" id="IPR001841">
    <property type="entry name" value="Znf_RING"/>
</dbReference>
<name>A0A9P4NR34_9PEZI</name>
<proteinExistence type="inferred from homology"/>
<keyword evidence="5" id="KW-0862">Zinc</keyword>
<evidence type="ECO:0000256" key="7">
    <source>
        <dbReference type="ARBA" id="ARBA00075398"/>
    </source>
</evidence>
<dbReference type="Pfam" id="PF13445">
    <property type="entry name" value="zf-RING_UBOX"/>
    <property type="match status" value="1"/>
</dbReference>
<protein>
    <recommendedName>
        <fullName evidence="8">GID complex catalytic subunit 2</fullName>
    </recommendedName>
    <alternativeName>
        <fullName evidence="7">Glucose-induced degradation protein 2</fullName>
    </alternativeName>
</protein>
<dbReference type="InterPro" id="IPR024964">
    <property type="entry name" value="CTLH/CRA"/>
</dbReference>
<evidence type="ECO:0000259" key="12">
    <source>
        <dbReference type="PROSITE" id="PS51867"/>
    </source>
</evidence>
<dbReference type="AlphaFoldDB" id="A0A9P4NR34"/>
<accession>A0A9P4NR34</accession>
<keyword evidence="14" id="KW-1185">Reference proteome</keyword>
<dbReference type="PROSITE" id="PS50089">
    <property type="entry name" value="ZF_RING_2"/>
    <property type="match status" value="1"/>
</dbReference>
<evidence type="ECO:0000256" key="1">
    <source>
        <dbReference type="ARBA" id="ARBA00004496"/>
    </source>
</evidence>
<dbReference type="FunFam" id="3.30.40.10:FF:000143">
    <property type="entry name" value="Regulator of gluconeogenesis Rmd5"/>
    <property type="match status" value="1"/>
</dbReference>
<comment type="caution">
    <text evidence="13">The sequence shown here is derived from an EMBL/GenBank/DDBJ whole genome shotgun (WGS) entry which is preliminary data.</text>
</comment>
<dbReference type="InterPro" id="IPR044063">
    <property type="entry name" value="ZF_RING_GID"/>
</dbReference>
<dbReference type="PROSITE" id="PS50896">
    <property type="entry name" value="LISH"/>
    <property type="match status" value="1"/>
</dbReference>
<dbReference type="Proteomes" id="UP000800235">
    <property type="component" value="Unassembled WGS sequence"/>
</dbReference>
<comment type="subcellular location">
    <subcellularLocation>
        <location evidence="1">Cytoplasm</location>
    </subcellularLocation>
</comment>
<dbReference type="SMART" id="SM00184">
    <property type="entry name" value="RING"/>
    <property type="match status" value="1"/>
</dbReference>
<evidence type="ECO:0000313" key="14">
    <source>
        <dbReference type="Proteomes" id="UP000800235"/>
    </source>
</evidence>
<dbReference type="InterPro" id="IPR037683">
    <property type="entry name" value="Rmd5_dRing"/>
</dbReference>
<dbReference type="InterPro" id="IPR045098">
    <property type="entry name" value="Fyv10_fam"/>
</dbReference>
<dbReference type="CDD" id="cd16652">
    <property type="entry name" value="dRING_Rmd5p-like"/>
    <property type="match status" value="1"/>
</dbReference>
<keyword evidence="4 9" id="KW-0863">Zinc-finger</keyword>
<evidence type="ECO:0000256" key="5">
    <source>
        <dbReference type="ARBA" id="ARBA00022833"/>
    </source>
</evidence>
<dbReference type="InterPro" id="IPR027370">
    <property type="entry name" value="Znf-RING_euk"/>
</dbReference>
<evidence type="ECO:0000256" key="4">
    <source>
        <dbReference type="ARBA" id="ARBA00022771"/>
    </source>
</evidence>
<dbReference type="SUPFAM" id="SSF57850">
    <property type="entry name" value="RING/U-box"/>
    <property type="match status" value="1"/>
</dbReference>
<evidence type="ECO:0000256" key="8">
    <source>
        <dbReference type="ARBA" id="ARBA00080744"/>
    </source>
</evidence>
<dbReference type="InterPro" id="IPR013083">
    <property type="entry name" value="Znf_RING/FYVE/PHD"/>
</dbReference>
<dbReference type="GO" id="GO:0034657">
    <property type="term" value="C:GID complex"/>
    <property type="evidence" value="ECO:0007669"/>
    <property type="project" value="TreeGrafter"/>
</dbReference>
<evidence type="ECO:0000256" key="2">
    <source>
        <dbReference type="ARBA" id="ARBA00022490"/>
    </source>
</evidence>
<evidence type="ECO:0000256" key="9">
    <source>
        <dbReference type="PROSITE-ProRule" id="PRU00175"/>
    </source>
</evidence>
<dbReference type="InterPro" id="IPR013144">
    <property type="entry name" value="CRA_dom"/>
</dbReference>
<keyword evidence="3" id="KW-0479">Metal-binding</keyword>
<dbReference type="GO" id="GO:0005634">
    <property type="term" value="C:nucleus"/>
    <property type="evidence" value="ECO:0007669"/>
    <property type="project" value="TreeGrafter"/>
</dbReference>
<dbReference type="PANTHER" id="PTHR12170">
    <property type="entry name" value="MACROPHAGE ERYTHROBLAST ATTACHER-RELATED"/>
    <property type="match status" value="1"/>
</dbReference>
<gene>
    <name evidence="13" type="ORF">EJ08DRAFT_661079</name>
</gene>
<evidence type="ECO:0000313" key="13">
    <source>
        <dbReference type="EMBL" id="KAF2430107.1"/>
    </source>
</evidence>
<evidence type="ECO:0000256" key="3">
    <source>
        <dbReference type="ARBA" id="ARBA00022723"/>
    </source>
</evidence>
<evidence type="ECO:0000259" key="11">
    <source>
        <dbReference type="PROSITE" id="PS50089"/>
    </source>
</evidence>
<sequence>MDSLRKELSELDERGHFSKTIDQVQAAIDLLEKAQEKISANPSSAAITLAGLKKPVKDSFDNVTGELKEYYSAAGRYTKAVDKKFKSQPPLTAENDALYQQSFLINRAIAMHLLREGQFNVATTFIEEAKSESMPNFDSFDGTPFNKSLVFKADTLQKQFAEMYHILHQLRQERDLSPAILWARKYSAILETRGSNLEFELCRLQYVRLFMGGDPYNSTKSPTELPLRAWAYGRSEFGPFQYRYESEIRELTGAMAYWENIADSPYRHIFLHSGAWDDVASSFNKEFCSLLGLSADSPLFVAATAGAIALPVLAKVKSKIKANGATWTTDQELPFEVPLPPAYQFHSIFVCPVSKDQATDTNPPMMMPCGHVICKESLERISKGARFKCPYCPSESNPSHAKLVYL</sequence>
<dbReference type="InterPro" id="IPR006594">
    <property type="entry name" value="LisH"/>
</dbReference>
<keyword evidence="2" id="KW-0963">Cytoplasm</keyword>